<dbReference type="PANTHER" id="PTHR21063">
    <property type="entry name" value="LFA-3"/>
    <property type="match status" value="1"/>
</dbReference>
<feature type="domain" description="Ig-like" evidence="3">
    <location>
        <begin position="133"/>
        <end position="221"/>
    </location>
</feature>
<keyword evidence="1" id="KW-0472">Membrane</keyword>
<evidence type="ECO:0000256" key="1">
    <source>
        <dbReference type="SAM" id="Phobius"/>
    </source>
</evidence>
<dbReference type="AlphaFoldDB" id="A0A8C1KZW5"/>
<dbReference type="Ensembl" id="ENSCCRT00010059811.1">
    <property type="protein sequence ID" value="ENSCCRP00010054588.1"/>
    <property type="gene ID" value="ENSCCRG00010023145.1"/>
</dbReference>
<feature type="signal peptide" evidence="2">
    <location>
        <begin position="1"/>
        <end position="17"/>
    </location>
</feature>
<keyword evidence="5" id="KW-1185">Reference proteome</keyword>
<dbReference type="Pfam" id="PF07686">
    <property type="entry name" value="V-set"/>
    <property type="match status" value="1"/>
</dbReference>
<dbReference type="Gene3D" id="2.60.40.10">
    <property type="entry name" value="Immunoglobulins"/>
    <property type="match status" value="2"/>
</dbReference>
<sequence length="311" mass="34865">MFHMLVLFCLCWRQLLGVFGAETNEILSVMEGDSVSLNTDLTEIHEVEDIFWNYREEKSFIAKIDREDQISSIYDDVPDGRFRDRLKLDNQTGSLTITDMRTEHAGVYKLKISVVKATLKTFNVSVYAYLPVPVISSNSSHCSSSSSSSSQQNCSLVCSVVNVGHVTLSWYKGNSLLSSISVADLSISLSLPLEVEYQDKNRYSCVINNPISNQTTHLDITQLCQPCSAPVSLIALISAGSLLILVAAGMFCICRKYRKTDQEVLKADDATVQNHDEEIIYSNPTFYKRSPQTMRATEENHVEYASVCIRR</sequence>
<dbReference type="PANTHER" id="PTHR21063:SF4">
    <property type="entry name" value="CD48 ANTIGEN-RELATED"/>
    <property type="match status" value="1"/>
</dbReference>
<evidence type="ECO:0000313" key="4">
    <source>
        <dbReference type="Ensembl" id="ENSCCRP00010054588.1"/>
    </source>
</evidence>
<evidence type="ECO:0000313" key="5">
    <source>
        <dbReference type="Proteomes" id="UP000694427"/>
    </source>
</evidence>
<dbReference type="InterPro" id="IPR003599">
    <property type="entry name" value="Ig_sub"/>
</dbReference>
<feature type="chain" id="PRO_5044675666" description="Ig-like domain-containing protein" evidence="2">
    <location>
        <begin position="18"/>
        <end position="311"/>
    </location>
</feature>
<name>A0A8C1KZW5_CYPCA</name>
<dbReference type="Ensembl" id="ENSCCRT00010059815.1">
    <property type="protein sequence ID" value="ENSCCRP00010054592.1"/>
    <property type="gene ID" value="ENSCCRG00010023145.1"/>
</dbReference>
<dbReference type="Proteomes" id="UP000694427">
    <property type="component" value="Unplaced"/>
</dbReference>
<dbReference type="PROSITE" id="PS50835">
    <property type="entry name" value="IG_LIKE"/>
    <property type="match status" value="1"/>
</dbReference>
<evidence type="ECO:0000259" key="3">
    <source>
        <dbReference type="PROSITE" id="PS50835"/>
    </source>
</evidence>
<accession>A0A8C1KZW5</accession>
<dbReference type="CDD" id="cd00096">
    <property type="entry name" value="Ig"/>
    <property type="match status" value="1"/>
</dbReference>
<dbReference type="InterPro" id="IPR013783">
    <property type="entry name" value="Ig-like_fold"/>
</dbReference>
<reference evidence="4" key="1">
    <citation type="submission" date="2025-05" db="UniProtKB">
        <authorList>
            <consortium name="Ensembl"/>
        </authorList>
    </citation>
    <scope>IDENTIFICATION</scope>
</reference>
<dbReference type="InterPro" id="IPR036179">
    <property type="entry name" value="Ig-like_dom_sf"/>
</dbReference>
<dbReference type="SUPFAM" id="SSF48726">
    <property type="entry name" value="Immunoglobulin"/>
    <property type="match status" value="2"/>
</dbReference>
<dbReference type="SMART" id="SM00409">
    <property type="entry name" value="IG"/>
    <property type="match status" value="2"/>
</dbReference>
<protein>
    <recommendedName>
        <fullName evidence="3">Ig-like domain-containing protein</fullName>
    </recommendedName>
</protein>
<keyword evidence="2" id="KW-0732">Signal</keyword>
<organism evidence="4 5">
    <name type="scientific">Cyprinus carpio</name>
    <name type="common">Common carp</name>
    <dbReference type="NCBI Taxonomy" id="7962"/>
    <lineage>
        <taxon>Eukaryota</taxon>
        <taxon>Metazoa</taxon>
        <taxon>Chordata</taxon>
        <taxon>Craniata</taxon>
        <taxon>Vertebrata</taxon>
        <taxon>Euteleostomi</taxon>
        <taxon>Actinopterygii</taxon>
        <taxon>Neopterygii</taxon>
        <taxon>Teleostei</taxon>
        <taxon>Ostariophysi</taxon>
        <taxon>Cypriniformes</taxon>
        <taxon>Cyprinidae</taxon>
        <taxon>Cyprininae</taxon>
        <taxon>Cyprinus</taxon>
    </lineage>
</organism>
<dbReference type="InterPro" id="IPR007110">
    <property type="entry name" value="Ig-like_dom"/>
</dbReference>
<keyword evidence="1" id="KW-1133">Transmembrane helix</keyword>
<evidence type="ECO:0000256" key="2">
    <source>
        <dbReference type="SAM" id="SignalP"/>
    </source>
</evidence>
<feature type="transmembrane region" description="Helical" evidence="1">
    <location>
        <begin position="231"/>
        <end position="253"/>
    </location>
</feature>
<proteinExistence type="predicted"/>
<keyword evidence="1" id="KW-0812">Transmembrane</keyword>
<dbReference type="InterPro" id="IPR013106">
    <property type="entry name" value="Ig_V-set"/>
</dbReference>